<reference evidence="1 2" key="1">
    <citation type="submission" date="2019-05" db="EMBL/GenBank/DDBJ databases">
        <title>Another draft genome of Portunus trituberculatus and its Hox gene families provides insights of decapod evolution.</title>
        <authorList>
            <person name="Jeong J.-H."/>
            <person name="Song I."/>
            <person name="Kim S."/>
            <person name="Choi T."/>
            <person name="Kim D."/>
            <person name="Ryu S."/>
            <person name="Kim W."/>
        </authorList>
    </citation>
    <scope>NUCLEOTIDE SEQUENCE [LARGE SCALE GENOMIC DNA]</scope>
    <source>
        <tissue evidence="1">Muscle</tissue>
    </source>
</reference>
<dbReference type="Proteomes" id="UP000324222">
    <property type="component" value="Unassembled WGS sequence"/>
</dbReference>
<name>A0A5B7FGX4_PORTR</name>
<gene>
    <name evidence="1" type="ORF">E2C01_038192</name>
</gene>
<comment type="caution">
    <text evidence="1">The sequence shown here is derived from an EMBL/GenBank/DDBJ whole genome shotgun (WGS) entry which is preliminary data.</text>
</comment>
<protein>
    <submittedName>
        <fullName evidence="1">Uncharacterized protein</fullName>
    </submittedName>
</protein>
<keyword evidence="2" id="KW-1185">Reference proteome</keyword>
<sequence>MKGLSGKNEPWAASPARKVVSPVKLGRSDLVHPRCGIDRLRVDAGSAGRICPRHAKTRKFRGVMSSIALTRRRRCVDER</sequence>
<evidence type="ECO:0000313" key="1">
    <source>
        <dbReference type="EMBL" id="MPC44519.1"/>
    </source>
</evidence>
<organism evidence="1 2">
    <name type="scientific">Portunus trituberculatus</name>
    <name type="common">Swimming crab</name>
    <name type="synonym">Neptunus trituberculatus</name>
    <dbReference type="NCBI Taxonomy" id="210409"/>
    <lineage>
        <taxon>Eukaryota</taxon>
        <taxon>Metazoa</taxon>
        <taxon>Ecdysozoa</taxon>
        <taxon>Arthropoda</taxon>
        <taxon>Crustacea</taxon>
        <taxon>Multicrustacea</taxon>
        <taxon>Malacostraca</taxon>
        <taxon>Eumalacostraca</taxon>
        <taxon>Eucarida</taxon>
        <taxon>Decapoda</taxon>
        <taxon>Pleocyemata</taxon>
        <taxon>Brachyura</taxon>
        <taxon>Eubrachyura</taxon>
        <taxon>Portunoidea</taxon>
        <taxon>Portunidae</taxon>
        <taxon>Portuninae</taxon>
        <taxon>Portunus</taxon>
    </lineage>
</organism>
<proteinExistence type="predicted"/>
<dbReference type="AlphaFoldDB" id="A0A5B7FGX4"/>
<dbReference type="EMBL" id="VSRR010006323">
    <property type="protein sequence ID" value="MPC44519.1"/>
    <property type="molecule type" value="Genomic_DNA"/>
</dbReference>
<evidence type="ECO:0000313" key="2">
    <source>
        <dbReference type="Proteomes" id="UP000324222"/>
    </source>
</evidence>
<accession>A0A5B7FGX4</accession>